<keyword evidence="2" id="KW-0539">Nucleus</keyword>
<dbReference type="PANTHER" id="PTHR46910:SF38">
    <property type="entry name" value="ZN(2)-C6 FUNGAL-TYPE DOMAIN-CONTAINING PROTEIN"/>
    <property type="match status" value="1"/>
</dbReference>
<sequence>MHPEMTILESNGIGDFDDRNALEPRTKQRRIQGACDFCKRRKIRCDSGEMPGNRCTHCIRSGMDCTHADIFKTLTSSKSYVTALESRVEKMERLLTKLLPGIDFTDHLENETEVEPLLVPQIETLPRNDTENLPYTLPKLQLNPEKHRFWGKSSGVQLVQTALNFQSHWTGVPPLTQPMLPKKRPEFWEPKPWVLPPAGEDSPQYTFPEPDLLATLVDLYFKEINPMAPVLHRPTFCANVAEKLHIRDHRFAATLLMVCSLGSRYYDDPRVLLEGHAGCHSAGWKWYSQVHVLPKHLVYKPDLYELQTIALSVIYLRGLLPTAVSWTQIGLGLRRAQDVGAHRRRTQPCPTAENEHWKRVFWVLLCQEWVIGTYVGRPLAMRDQDFDQDLPIECDDEYWEGLQNFKQPKDKPSELSYFIRHAKLLEIQAAVATTIYSPRKPRDFSGQAVTPSDAQNIMAFDSALNSWLSQVPAHLRWDPERKNKQHFHQSALLYTQFYSVQILLHRPFIPAPLEASRPGSEQTTN</sequence>
<feature type="region of interest" description="Disordered" evidence="3">
    <location>
        <begin position="1"/>
        <end position="20"/>
    </location>
</feature>
<dbReference type="CDD" id="cd00067">
    <property type="entry name" value="GAL4"/>
    <property type="match status" value="1"/>
</dbReference>
<evidence type="ECO:0000313" key="5">
    <source>
        <dbReference type="EMBL" id="KAJ7217735.1"/>
    </source>
</evidence>
<keyword evidence="6" id="KW-1185">Reference proteome</keyword>
<name>A0AAD6VMT4_9AGAR</name>
<dbReference type="Gene3D" id="4.10.240.10">
    <property type="entry name" value="Zn(2)-C6 fungal-type DNA-binding domain"/>
    <property type="match status" value="1"/>
</dbReference>
<protein>
    <submittedName>
        <fullName evidence="5">Fungal-specific transcription factor domain-containing protein</fullName>
    </submittedName>
</protein>
<evidence type="ECO:0000256" key="2">
    <source>
        <dbReference type="ARBA" id="ARBA00023242"/>
    </source>
</evidence>
<dbReference type="InterPro" id="IPR050987">
    <property type="entry name" value="AtrR-like"/>
</dbReference>
<dbReference type="CDD" id="cd12148">
    <property type="entry name" value="fungal_TF_MHR"/>
    <property type="match status" value="1"/>
</dbReference>
<dbReference type="PANTHER" id="PTHR46910">
    <property type="entry name" value="TRANSCRIPTION FACTOR PDR1"/>
    <property type="match status" value="1"/>
</dbReference>
<dbReference type="SMART" id="SM00906">
    <property type="entry name" value="Fungal_trans"/>
    <property type="match status" value="1"/>
</dbReference>
<accession>A0AAD6VMT4</accession>
<feature type="non-terminal residue" evidence="5">
    <location>
        <position position="525"/>
    </location>
</feature>
<dbReference type="GO" id="GO:0000981">
    <property type="term" value="F:DNA-binding transcription factor activity, RNA polymerase II-specific"/>
    <property type="evidence" value="ECO:0007669"/>
    <property type="project" value="InterPro"/>
</dbReference>
<dbReference type="PROSITE" id="PS00463">
    <property type="entry name" value="ZN2_CY6_FUNGAL_1"/>
    <property type="match status" value="1"/>
</dbReference>
<evidence type="ECO:0000256" key="3">
    <source>
        <dbReference type="SAM" id="MobiDB-lite"/>
    </source>
</evidence>
<evidence type="ECO:0000259" key="4">
    <source>
        <dbReference type="PROSITE" id="PS50048"/>
    </source>
</evidence>
<dbReference type="InterPro" id="IPR007219">
    <property type="entry name" value="XnlR_reg_dom"/>
</dbReference>
<dbReference type="SUPFAM" id="SSF57701">
    <property type="entry name" value="Zn2/Cys6 DNA-binding domain"/>
    <property type="match status" value="1"/>
</dbReference>
<evidence type="ECO:0000256" key="1">
    <source>
        <dbReference type="ARBA" id="ARBA00022723"/>
    </source>
</evidence>
<proteinExistence type="predicted"/>
<dbReference type="EMBL" id="JARJCW010000013">
    <property type="protein sequence ID" value="KAJ7217735.1"/>
    <property type="molecule type" value="Genomic_DNA"/>
</dbReference>
<dbReference type="PROSITE" id="PS50048">
    <property type="entry name" value="ZN2_CY6_FUNGAL_2"/>
    <property type="match status" value="1"/>
</dbReference>
<comment type="caution">
    <text evidence="5">The sequence shown here is derived from an EMBL/GenBank/DDBJ whole genome shotgun (WGS) entry which is preliminary data.</text>
</comment>
<dbReference type="SMART" id="SM00066">
    <property type="entry name" value="GAL4"/>
    <property type="match status" value="1"/>
</dbReference>
<dbReference type="GO" id="GO:0006351">
    <property type="term" value="P:DNA-templated transcription"/>
    <property type="evidence" value="ECO:0007669"/>
    <property type="project" value="InterPro"/>
</dbReference>
<dbReference type="AlphaFoldDB" id="A0AAD6VMT4"/>
<evidence type="ECO:0000313" key="6">
    <source>
        <dbReference type="Proteomes" id="UP001219525"/>
    </source>
</evidence>
<dbReference type="Pfam" id="PF04082">
    <property type="entry name" value="Fungal_trans"/>
    <property type="match status" value="1"/>
</dbReference>
<dbReference type="Pfam" id="PF00172">
    <property type="entry name" value="Zn_clus"/>
    <property type="match status" value="1"/>
</dbReference>
<dbReference type="GO" id="GO:0008270">
    <property type="term" value="F:zinc ion binding"/>
    <property type="evidence" value="ECO:0007669"/>
    <property type="project" value="InterPro"/>
</dbReference>
<dbReference type="InterPro" id="IPR036864">
    <property type="entry name" value="Zn2-C6_fun-type_DNA-bd_sf"/>
</dbReference>
<dbReference type="Proteomes" id="UP001219525">
    <property type="component" value="Unassembled WGS sequence"/>
</dbReference>
<reference evidence="5" key="1">
    <citation type="submission" date="2023-03" db="EMBL/GenBank/DDBJ databases">
        <title>Massive genome expansion in bonnet fungi (Mycena s.s.) driven by repeated elements and novel gene families across ecological guilds.</title>
        <authorList>
            <consortium name="Lawrence Berkeley National Laboratory"/>
            <person name="Harder C.B."/>
            <person name="Miyauchi S."/>
            <person name="Viragh M."/>
            <person name="Kuo A."/>
            <person name="Thoen E."/>
            <person name="Andreopoulos B."/>
            <person name="Lu D."/>
            <person name="Skrede I."/>
            <person name="Drula E."/>
            <person name="Henrissat B."/>
            <person name="Morin E."/>
            <person name="Kohler A."/>
            <person name="Barry K."/>
            <person name="LaButti K."/>
            <person name="Morin E."/>
            <person name="Salamov A."/>
            <person name="Lipzen A."/>
            <person name="Mereny Z."/>
            <person name="Hegedus B."/>
            <person name="Baldrian P."/>
            <person name="Stursova M."/>
            <person name="Weitz H."/>
            <person name="Taylor A."/>
            <person name="Grigoriev I.V."/>
            <person name="Nagy L.G."/>
            <person name="Martin F."/>
            <person name="Kauserud H."/>
        </authorList>
    </citation>
    <scope>NUCLEOTIDE SEQUENCE</scope>
    <source>
        <strain evidence="5">9144</strain>
    </source>
</reference>
<gene>
    <name evidence="5" type="ORF">GGX14DRAFT_438083</name>
</gene>
<feature type="domain" description="Zn(2)-C6 fungal-type" evidence="4">
    <location>
        <begin position="34"/>
        <end position="67"/>
    </location>
</feature>
<dbReference type="InterPro" id="IPR001138">
    <property type="entry name" value="Zn2Cys6_DnaBD"/>
</dbReference>
<keyword evidence="1" id="KW-0479">Metal-binding</keyword>
<organism evidence="5 6">
    <name type="scientific">Mycena pura</name>
    <dbReference type="NCBI Taxonomy" id="153505"/>
    <lineage>
        <taxon>Eukaryota</taxon>
        <taxon>Fungi</taxon>
        <taxon>Dikarya</taxon>
        <taxon>Basidiomycota</taxon>
        <taxon>Agaricomycotina</taxon>
        <taxon>Agaricomycetes</taxon>
        <taxon>Agaricomycetidae</taxon>
        <taxon>Agaricales</taxon>
        <taxon>Marasmiineae</taxon>
        <taxon>Mycenaceae</taxon>
        <taxon>Mycena</taxon>
    </lineage>
</organism>
<dbReference type="GO" id="GO:0003677">
    <property type="term" value="F:DNA binding"/>
    <property type="evidence" value="ECO:0007669"/>
    <property type="project" value="InterPro"/>
</dbReference>